<proteinExistence type="predicted"/>
<gene>
    <name evidence="2" type="ORF">SAMN05720606_10619</name>
</gene>
<dbReference type="Proteomes" id="UP000198538">
    <property type="component" value="Unassembled WGS sequence"/>
</dbReference>
<evidence type="ECO:0000313" key="2">
    <source>
        <dbReference type="EMBL" id="SCY54426.1"/>
    </source>
</evidence>
<feature type="domain" description="PRTase-CE" evidence="1">
    <location>
        <begin position="32"/>
        <end position="341"/>
    </location>
</feature>
<dbReference type="AlphaFoldDB" id="A0A1G5GSA2"/>
<organism evidence="2 3">
    <name type="scientific">Paenibacillus polysaccharolyticus</name>
    <dbReference type="NCBI Taxonomy" id="582692"/>
    <lineage>
        <taxon>Bacteria</taxon>
        <taxon>Bacillati</taxon>
        <taxon>Bacillota</taxon>
        <taxon>Bacilli</taxon>
        <taxon>Bacillales</taxon>
        <taxon>Paenibacillaceae</taxon>
        <taxon>Paenibacillus</taxon>
    </lineage>
</organism>
<evidence type="ECO:0000313" key="3">
    <source>
        <dbReference type="Proteomes" id="UP000198538"/>
    </source>
</evidence>
<dbReference type="InterPro" id="IPR056920">
    <property type="entry name" value="PRTase-CE"/>
</dbReference>
<name>A0A1G5GSA2_9BACL</name>
<protein>
    <recommendedName>
        <fullName evidence="1">PRTase-CE domain-containing protein</fullName>
    </recommendedName>
</protein>
<keyword evidence="3" id="KW-1185">Reference proteome</keyword>
<dbReference type="EMBL" id="FMVM01000006">
    <property type="protein sequence ID" value="SCY54426.1"/>
    <property type="molecule type" value="Genomic_DNA"/>
</dbReference>
<accession>A0A1G5GSA2</accession>
<evidence type="ECO:0000259" key="1">
    <source>
        <dbReference type="Pfam" id="PF24390"/>
    </source>
</evidence>
<dbReference type="RefSeq" id="WP_090918530.1">
    <property type="nucleotide sequence ID" value="NZ_FMVM01000006.1"/>
</dbReference>
<reference evidence="3" key="1">
    <citation type="submission" date="2016-10" db="EMBL/GenBank/DDBJ databases">
        <authorList>
            <person name="Varghese N."/>
            <person name="Submissions S."/>
        </authorList>
    </citation>
    <scope>NUCLEOTIDE SEQUENCE [LARGE SCALE GENOMIC DNA]</scope>
    <source>
        <strain evidence="3">BL9</strain>
    </source>
</reference>
<sequence>MNISTNSLYVQLIANKVADYQGGGIMTPERILQWINQFDPEDHEVILSEMASILQKNYVSKDDAKQYLVSFFNVNQQEHVVKDFELNYKKVQFLNIQEGGQSQRELLELLDEVLLEQYGFVTEDCGTSNNVDTYIYIDDCFFTGKKVSDDIKKWVEKANPRTTLHIIFFGVHSADYEFRHNQLKGYLSGKNIELKVSQFKKIIMDKYAKGTYECCWPAYHSTPEVDSFLENLNEWRSERNYGKFSLFRDANKPYTETLFSSMEARNKVEQAFLKKGIHIFNLSENPNKKFMPMGYNLSLNLGFGSIFVTYRNVPNNCPLVLWWGDPNKNYPINQWLPLFPRSTYE</sequence>
<dbReference type="Pfam" id="PF24390">
    <property type="entry name" value="PRTase-CE"/>
    <property type="match status" value="1"/>
</dbReference>